<feature type="chain" id="PRO_5039622963" description="Secreted protein" evidence="1">
    <location>
        <begin position="21"/>
        <end position="118"/>
    </location>
</feature>
<protein>
    <recommendedName>
        <fullName evidence="4">Secreted protein</fullName>
    </recommendedName>
</protein>
<name>A0A9D4AUG9_9SAUR</name>
<gene>
    <name evidence="2" type="ORF">KIL84_006826</name>
</gene>
<dbReference type="EMBL" id="JAHDVG010000483">
    <property type="protein sequence ID" value="KAH1171208.1"/>
    <property type="molecule type" value="Genomic_DNA"/>
</dbReference>
<organism evidence="2 3">
    <name type="scientific">Mauremys mutica</name>
    <name type="common">yellowpond turtle</name>
    <dbReference type="NCBI Taxonomy" id="74926"/>
    <lineage>
        <taxon>Eukaryota</taxon>
        <taxon>Metazoa</taxon>
        <taxon>Chordata</taxon>
        <taxon>Craniata</taxon>
        <taxon>Vertebrata</taxon>
        <taxon>Euteleostomi</taxon>
        <taxon>Archelosauria</taxon>
        <taxon>Testudinata</taxon>
        <taxon>Testudines</taxon>
        <taxon>Cryptodira</taxon>
        <taxon>Durocryptodira</taxon>
        <taxon>Testudinoidea</taxon>
        <taxon>Geoemydidae</taxon>
        <taxon>Geoemydinae</taxon>
        <taxon>Mauremys</taxon>
    </lineage>
</organism>
<reference evidence="2" key="1">
    <citation type="submission" date="2021-09" db="EMBL/GenBank/DDBJ databases">
        <title>The genome of Mauremys mutica provides insights into the evolution of semi-aquatic lifestyle.</title>
        <authorList>
            <person name="Gong S."/>
            <person name="Gao Y."/>
        </authorList>
    </citation>
    <scope>NUCLEOTIDE SEQUENCE</scope>
    <source>
        <strain evidence="2">MM-2020</strain>
        <tissue evidence="2">Muscle</tissue>
    </source>
</reference>
<feature type="signal peptide" evidence="1">
    <location>
        <begin position="1"/>
        <end position="20"/>
    </location>
</feature>
<sequence>MLHSHVCSHTLWTAIPLCLSCWGRRAEDRGCLIRHNELWGRLTSHPHSEEAGEPAVSAHPVKWLSVVMRKDHLESSYSLIFLMSIIIKARCIQHDYVANSVCGHELGREAAAAVQAVR</sequence>
<evidence type="ECO:0000313" key="2">
    <source>
        <dbReference type="EMBL" id="KAH1171208.1"/>
    </source>
</evidence>
<keyword evidence="3" id="KW-1185">Reference proteome</keyword>
<accession>A0A9D4AUG9</accession>
<comment type="caution">
    <text evidence="2">The sequence shown here is derived from an EMBL/GenBank/DDBJ whole genome shotgun (WGS) entry which is preliminary data.</text>
</comment>
<evidence type="ECO:0000256" key="1">
    <source>
        <dbReference type="SAM" id="SignalP"/>
    </source>
</evidence>
<dbReference type="AlphaFoldDB" id="A0A9D4AUG9"/>
<proteinExistence type="predicted"/>
<keyword evidence="1" id="KW-0732">Signal</keyword>
<evidence type="ECO:0008006" key="4">
    <source>
        <dbReference type="Google" id="ProtNLM"/>
    </source>
</evidence>
<evidence type="ECO:0000313" key="3">
    <source>
        <dbReference type="Proteomes" id="UP000827986"/>
    </source>
</evidence>
<dbReference type="Proteomes" id="UP000827986">
    <property type="component" value="Unassembled WGS sequence"/>
</dbReference>